<reference evidence="4" key="1">
    <citation type="submission" date="2009-09" db="EMBL/GenBank/DDBJ databases">
        <title>The complete genome of Nakamurella multipartita DSM 44233.</title>
        <authorList>
            <consortium name="US DOE Joint Genome Institute (JGI-PGF)"/>
            <person name="Lucas S."/>
            <person name="Copeland A."/>
            <person name="Lapidus A."/>
            <person name="Glavina del Rio T."/>
            <person name="Dalin E."/>
            <person name="Tice H."/>
            <person name="Bruce D."/>
            <person name="Goodwin L."/>
            <person name="Pitluck S."/>
            <person name="Kyrpides N."/>
            <person name="Mavromatis K."/>
            <person name="Ivanova N."/>
            <person name="Ovchinnikova G."/>
            <person name="Sims D."/>
            <person name="Meincke L."/>
            <person name="Brettin T."/>
            <person name="Detter J.C."/>
            <person name="Han C."/>
            <person name="Larimer F."/>
            <person name="Land M."/>
            <person name="Hauser L."/>
            <person name="Markowitz V."/>
            <person name="Cheng J.-F."/>
            <person name="Hugenholtz P."/>
            <person name="Woyke T."/>
            <person name="Wu D."/>
            <person name="Klenk H.-P."/>
            <person name="Eisen J.A."/>
        </authorList>
    </citation>
    <scope>NUCLEOTIDE SEQUENCE [LARGE SCALE GENOMIC DNA]</scope>
    <source>
        <strain evidence="4">ATCC 700099 / DSM 44233 / CIP 104796 / JCM 9543 / NBRC 105858 / Y-104</strain>
    </source>
</reference>
<dbReference type="InterPro" id="IPR006158">
    <property type="entry name" value="Cobalamin-bd"/>
</dbReference>
<dbReference type="InParanoid" id="C8X627"/>
<dbReference type="eggNOG" id="COG0789">
    <property type="taxonomic scope" value="Bacteria"/>
</dbReference>
<dbReference type="GO" id="GO:0031419">
    <property type="term" value="F:cobalamin binding"/>
    <property type="evidence" value="ECO:0007669"/>
    <property type="project" value="InterPro"/>
</dbReference>
<dbReference type="GO" id="GO:0003677">
    <property type="term" value="F:DNA binding"/>
    <property type="evidence" value="ECO:0007669"/>
    <property type="project" value="InterPro"/>
</dbReference>
<sequence length="304" mass="32570">MVVSTRPNGEKGDSRGIPITDVARLLGVPMPTLRSWELRYGIPELSGRPSGQHRRYRPDEVNALRLMRDEIARGEQAALAAQSVRRMLGGQGQAQELILRVLDAAERMDAAGIRARLDLAADALGLAGCLDDVLLPAMRQVGVWWAAGHCDVAQERMATEAVRAWLDRRSAFAPAPTRSRPILLACGPSDLHTIGLESMALLLRSQGWPCRLLGARAPTATVAAAARASSAAAVIVVSHLASGRLRAVESIRAVHELGIDVFYAGNAFSTPRSRRGVPGRYLGVRVQDACADLTQALEPTELGG</sequence>
<dbReference type="Pfam" id="PF02607">
    <property type="entry name" value="B12-binding_2"/>
    <property type="match status" value="1"/>
</dbReference>
<dbReference type="InterPro" id="IPR036594">
    <property type="entry name" value="Meth_synthase_dom"/>
</dbReference>
<dbReference type="InterPro" id="IPR000551">
    <property type="entry name" value="MerR-type_HTH_dom"/>
</dbReference>
<dbReference type="HOGENOM" id="CLU_939124_0_0_11"/>
<dbReference type="PROSITE" id="PS51332">
    <property type="entry name" value="B12_BINDING"/>
    <property type="match status" value="1"/>
</dbReference>
<dbReference type="InterPro" id="IPR003759">
    <property type="entry name" value="Cbl-bd_cap"/>
</dbReference>
<evidence type="ECO:0000313" key="3">
    <source>
        <dbReference type="EMBL" id="ACV76798.1"/>
    </source>
</evidence>
<dbReference type="Gene3D" id="3.40.50.280">
    <property type="entry name" value="Cobalamin-binding domain"/>
    <property type="match status" value="1"/>
</dbReference>
<feature type="domain" description="HTH merR-type" evidence="1">
    <location>
        <begin position="16"/>
        <end position="68"/>
    </location>
</feature>
<dbReference type="AlphaFoldDB" id="C8X627"/>
<dbReference type="OrthoDB" id="9800334at2"/>
<gene>
    <name evidence="3" type="ordered locus">Namu_0370</name>
</gene>
<keyword evidence="4" id="KW-1185">Reference proteome</keyword>
<dbReference type="EMBL" id="CP001737">
    <property type="protein sequence ID" value="ACV76798.1"/>
    <property type="molecule type" value="Genomic_DNA"/>
</dbReference>
<dbReference type="GO" id="GO:0006355">
    <property type="term" value="P:regulation of DNA-templated transcription"/>
    <property type="evidence" value="ECO:0007669"/>
    <property type="project" value="InterPro"/>
</dbReference>
<protein>
    <submittedName>
        <fullName evidence="3">Regulatory protein MerR</fullName>
    </submittedName>
</protein>
<proteinExistence type="predicted"/>
<dbReference type="Gene3D" id="1.10.1660.10">
    <property type="match status" value="1"/>
</dbReference>
<reference evidence="3 4" key="2">
    <citation type="journal article" date="2010" name="Stand. Genomic Sci.">
        <title>Complete genome sequence of Nakamurella multipartita type strain (Y-104).</title>
        <authorList>
            <person name="Tice H."/>
            <person name="Mayilraj S."/>
            <person name="Sims D."/>
            <person name="Lapidus A."/>
            <person name="Nolan M."/>
            <person name="Lucas S."/>
            <person name="Glavina Del Rio T."/>
            <person name="Copeland A."/>
            <person name="Cheng J.F."/>
            <person name="Meincke L."/>
            <person name="Bruce D."/>
            <person name="Goodwin L."/>
            <person name="Pitluck S."/>
            <person name="Ivanova N."/>
            <person name="Mavromatis K."/>
            <person name="Ovchinnikova G."/>
            <person name="Pati A."/>
            <person name="Chen A."/>
            <person name="Palaniappan K."/>
            <person name="Land M."/>
            <person name="Hauser L."/>
            <person name="Chang Y.J."/>
            <person name="Jeffries C.D."/>
            <person name="Detter J.C."/>
            <person name="Brettin T."/>
            <person name="Rohde M."/>
            <person name="Goker M."/>
            <person name="Bristow J."/>
            <person name="Eisen J.A."/>
            <person name="Markowitz V."/>
            <person name="Hugenholtz P."/>
            <person name="Kyrpides N.C."/>
            <person name="Klenk H.P."/>
            <person name="Chen F."/>
        </authorList>
    </citation>
    <scope>NUCLEOTIDE SEQUENCE [LARGE SCALE GENOMIC DNA]</scope>
    <source>
        <strain evidence="4">ATCC 700099 / DSM 44233 / CIP 104796 / JCM 9543 / NBRC 105858 / Y-104</strain>
    </source>
</reference>
<feature type="domain" description="B12-binding" evidence="2">
    <location>
        <begin position="179"/>
        <end position="304"/>
    </location>
</feature>
<organism evidence="3 4">
    <name type="scientific">Nakamurella multipartita (strain ATCC 700099 / DSM 44233 / CIP 104796 / JCM 9543 / NBRC 105858 / Y-104)</name>
    <name type="common">Microsphaera multipartita</name>
    <dbReference type="NCBI Taxonomy" id="479431"/>
    <lineage>
        <taxon>Bacteria</taxon>
        <taxon>Bacillati</taxon>
        <taxon>Actinomycetota</taxon>
        <taxon>Actinomycetes</taxon>
        <taxon>Nakamurellales</taxon>
        <taxon>Nakamurellaceae</taxon>
        <taxon>Nakamurella</taxon>
    </lineage>
</organism>
<dbReference type="PROSITE" id="PS50937">
    <property type="entry name" value="HTH_MERR_2"/>
    <property type="match status" value="1"/>
</dbReference>
<dbReference type="Pfam" id="PF13411">
    <property type="entry name" value="MerR_1"/>
    <property type="match status" value="1"/>
</dbReference>
<dbReference type="SUPFAM" id="SSF52242">
    <property type="entry name" value="Cobalamin (vitamin B12)-binding domain"/>
    <property type="match status" value="1"/>
</dbReference>
<name>C8X627_NAKMY</name>
<dbReference type="STRING" id="479431.Namu_0370"/>
<dbReference type="Gene3D" id="1.10.1240.10">
    <property type="entry name" value="Methionine synthase domain"/>
    <property type="match status" value="1"/>
</dbReference>
<dbReference type="GO" id="GO:0046872">
    <property type="term" value="F:metal ion binding"/>
    <property type="evidence" value="ECO:0007669"/>
    <property type="project" value="InterPro"/>
</dbReference>
<dbReference type="SUPFAM" id="SSF46955">
    <property type="entry name" value="Putative DNA-binding domain"/>
    <property type="match status" value="1"/>
</dbReference>
<accession>C8X627</accession>
<evidence type="ECO:0000313" key="4">
    <source>
        <dbReference type="Proteomes" id="UP000002218"/>
    </source>
</evidence>
<dbReference type="Pfam" id="PF02310">
    <property type="entry name" value="B12-binding"/>
    <property type="match status" value="1"/>
</dbReference>
<dbReference type="InterPro" id="IPR009061">
    <property type="entry name" value="DNA-bd_dom_put_sf"/>
</dbReference>
<dbReference type="RefSeq" id="WP_015745716.1">
    <property type="nucleotide sequence ID" value="NC_013235.1"/>
</dbReference>
<dbReference type="Proteomes" id="UP000002218">
    <property type="component" value="Chromosome"/>
</dbReference>
<evidence type="ECO:0000259" key="2">
    <source>
        <dbReference type="PROSITE" id="PS51332"/>
    </source>
</evidence>
<dbReference type="InterPro" id="IPR036724">
    <property type="entry name" value="Cobalamin-bd_sf"/>
</dbReference>
<dbReference type="KEGG" id="nml:Namu_0370"/>
<dbReference type="eggNOG" id="COG5012">
    <property type="taxonomic scope" value="Bacteria"/>
</dbReference>
<evidence type="ECO:0000259" key="1">
    <source>
        <dbReference type="PROSITE" id="PS50937"/>
    </source>
</evidence>